<dbReference type="PANTHER" id="PTHR33387:SF3">
    <property type="entry name" value="DUF985 DOMAIN-CONTAINING PROTEIN"/>
    <property type="match status" value="1"/>
</dbReference>
<accession>A0ABU9VS35</accession>
<name>A0ABU9VS35_9CLOT</name>
<dbReference type="InterPro" id="IPR011051">
    <property type="entry name" value="RmlC_Cupin_sf"/>
</dbReference>
<dbReference type="SUPFAM" id="SSF51182">
    <property type="entry name" value="RmlC-like cupins"/>
    <property type="match status" value="1"/>
</dbReference>
<dbReference type="Pfam" id="PF06172">
    <property type="entry name" value="Cupin_5"/>
    <property type="match status" value="1"/>
</dbReference>
<dbReference type="Gene3D" id="2.60.120.10">
    <property type="entry name" value="Jelly Rolls"/>
    <property type="match status" value="1"/>
</dbReference>
<dbReference type="PANTHER" id="PTHR33387">
    <property type="entry name" value="RMLC-LIKE JELLY ROLL FOLD PROTEIN"/>
    <property type="match status" value="1"/>
</dbReference>
<sequence length="215" mass="23700">MNPSDEISTTPQHRLVSTPAFTAEDLIHLLNLEPLEGEGGMYRNNYTSTETLPLHCLPLRFRSKPSQVEGGSGESSKSSVSENTPAAERPFGTAIYYLLTADSFSHFHQLKADEVYHFYLGDPVELCQLHEDGSSSVTLLGNQLFEGMALQQVVPAGIWQGLRLKPGGSWALLGTTMAPGYHPADYTIGSREALIQRWPDHAEIIRALTGELVYR</sequence>
<evidence type="ECO:0000256" key="1">
    <source>
        <dbReference type="SAM" id="MobiDB-lite"/>
    </source>
</evidence>
<proteinExistence type="predicted"/>
<feature type="region of interest" description="Disordered" evidence="1">
    <location>
        <begin position="65"/>
        <end position="85"/>
    </location>
</feature>
<dbReference type="EMBL" id="JBCITM010000004">
    <property type="protein sequence ID" value="MEN1759869.1"/>
    <property type="molecule type" value="Genomic_DNA"/>
</dbReference>
<dbReference type="InterPro" id="IPR039935">
    <property type="entry name" value="YML079W-like"/>
</dbReference>
<feature type="compositionally biased region" description="Low complexity" evidence="1">
    <location>
        <begin position="66"/>
        <end position="82"/>
    </location>
</feature>
<comment type="caution">
    <text evidence="3">The sequence shown here is derived from an EMBL/GenBank/DDBJ whole genome shotgun (WGS) entry which is preliminary data.</text>
</comment>
<organism evidence="3 4">
    <name type="scientific">Anoxynatronum sibiricum</name>
    <dbReference type="NCBI Taxonomy" id="210623"/>
    <lineage>
        <taxon>Bacteria</taxon>
        <taxon>Bacillati</taxon>
        <taxon>Bacillota</taxon>
        <taxon>Clostridia</taxon>
        <taxon>Eubacteriales</taxon>
        <taxon>Clostridiaceae</taxon>
        <taxon>Anoxynatronum</taxon>
    </lineage>
</organism>
<dbReference type="InterPro" id="IPR014710">
    <property type="entry name" value="RmlC-like_jellyroll"/>
</dbReference>
<dbReference type="Proteomes" id="UP001407405">
    <property type="component" value="Unassembled WGS sequence"/>
</dbReference>
<evidence type="ECO:0000259" key="2">
    <source>
        <dbReference type="Pfam" id="PF06172"/>
    </source>
</evidence>
<evidence type="ECO:0000313" key="3">
    <source>
        <dbReference type="EMBL" id="MEN1759869.1"/>
    </source>
</evidence>
<evidence type="ECO:0000313" key="4">
    <source>
        <dbReference type="Proteomes" id="UP001407405"/>
    </source>
</evidence>
<reference evidence="3 4" key="1">
    <citation type="submission" date="2024-04" db="EMBL/GenBank/DDBJ databases">
        <title>Genome sequencing and metabolic network reconstruction of aminoacids and betaine degradation by Anoxynatronum sibiricum.</title>
        <authorList>
            <person name="Detkova E.N."/>
            <person name="Boltjanskaja Y.V."/>
            <person name="Mardanov A.V."/>
            <person name="Kevbrin V."/>
        </authorList>
    </citation>
    <scope>NUCLEOTIDE SEQUENCE [LARGE SCALE GENOMIC DNA]</scope>
    <source>
        <strain evidence="3 4">Z-7981</strain>
    </source>
</reference>
<dbReference type="RefSeq" id="WP_343185199.1">
    <property type="nucleotide sequence ID" value="NZ_JBCITM010000004.1"/>
</dbReference>
<gene>
    <name evidence="3" type="ORF">AAIG11_05275</name>
</gene>
<dbReference type="InterPro" id="IPR009327">
    <property type="entry name" value="Cupin_DUF985"/>
</dbReference>
<feature type="domain" description="DUF985" evidence="2">
    <location>
        <begin position="25"/>
        <end position="187"/>
    </location>
</feature>
<keyword evidence="4" id="KW-1185">Reference proteome</keyword>
<protein>
    <submittedName>
        <fullName evidence="3">Cupin domain-containing protein</fullName>
    </submittedName>
</protein>
<dbReference type="CDD" id="cd06121">
    <property type="entry name" value="cupin_YML079wp"/>
    <property type="match status" value="1"/>
</dbReference>